<accession>A0A2H3E9H0</accession>
<dbReference type="Proteomes" id="UP000217790">
    <property type="component" value="Unassembled WGS sequence"/>
</dbReference>
<organism evidence="1 2">
    <name type="scientific">Armillaria gallica</name>
    <name type="common">Bulbous honey fungus</name>
    <name type="synonym">Armillaria bulbosa</name>
    <dbReference type="NCBI Taxonomy" id="47427"/>
    <lineage>
        <taxon>Eukaryota</taxon>
        <taxon>Fungi</taxon>
        <taxon>Dikarya</taxon>
        <taxon>Basidiomycota</taxon>
        <taxon>Agaricomycotina</taxon>
        <taxon>Agaricomycetes</taxon>
        <taxon>Agaricomycetidae</taxon>
        <taxon>Agaricales</taxon>
        <taxon>Marasmiineae</taxon>
        <taxon>Physalacriaceae</taxon>
        <taxon>Armillaria</taxon>
    </lineage>
</organism>
<dbReference type="AlphaFoldDB" id="A0A2H3E9H0"/>
<proteinExistence type="predicted"/>
<dbReference type="EMBL" id="KZ293644">
    <property type="protein sequence ID" value="PBL04080.1"/>
    <property type="molecule type" value="Genomic_DNA"/>
</dbReference>
<keyword evidence="2" id="KW-1185">Reference proteome</keyword>
<evidence type="ECO:0000313" key="1">
    <source>
        <dbReference type="EMBL" id="PBL04080.1"/>
    </source>
</evidence>
<dbReference type="InParanoid" id="A0A2H3E9H0"/>
<name>A0A2H3E9H0_ARMGA</name>
<evidence type="ECO:0000313" key="2">
    <source>
        <dbReference type="Proteomes" id="UP000217790"/>
    </source>
</evidence>
<reference evidence="2" key="1">
    <citation type="journal article" date="2017" name="Nat. Ecol. Evol.">
        <title>Genome expansion and lineage-specific genetic innovations in the forest pathogenic fungi Armillaria.</title>
        <authorList>
            <person name="Sipos G."/>
            <person name="Prasanna A.N."/>
            <person name="Walter M.C."/>
            <person name="O'Connor E."/>
            <person name="Balint B."/>
            <person name="Krizsan K."/>
            <person name="Kiss B."/>
            <person name="Hess J."/>
            <person name="Varga T."/>
            <person name="Slot J."/>
            <person name="Riley R."/>
            <person name="Boka B."/>
            <person name="Rigling D."/>
            <person name="Barry K."/>
            <person name="Lee J."/>
            <person name="Mihaltcheva S."/>
            <person name="LaButti K."/>
            <person name="Lipzen A."/>
            <person name="Waldron R."/>
            <person name="Moloney N.M."/>
            <person name="Sperisen C."/>
            <person name="Kredics L."/>
            <person name="Vagvoelgyi C."/>
            <person name="Patrignani A."/>
            <person name="Fitzpatrick D."/>
            <person name="Nagy I."/>
            <person name="Doyle S."/>
            <person name="Anderson J.B."/>
            <person name="Grigoriev I.V."/>
            <person name="Gueldener U."/>
            <person name="Muensterkoetter M."/>
            <person name="Nagy L.G."/>
        </authorList>
    </citation>
    <scope>NUCLEOTIDE SEQUENCE [LARGE SCALE GENOMIC DNA]</scope>
    <source>
        <strain evidence="2">Ar21-2</strain>
    </source>
</reference>
<protein>
    <submittedName>
        <fullName evidence="1">Uncharacterized protein</fullName>
    </submittedName>
</protein>
<gene>
    <name evidence="1" type="ORF">ARMGADRAFT_1070559</name>
</gene>
<sequence length="185" mass="20120">MSSMSPYRDTSTVSNAVQLEYVTDDCSPFPSSSSYPPPVDSYPTHSSYFHPASSSRCALHEALLLSKKVSTLVLLLFSNLPSLLSIFLPDVPGSTSRITVIYLSCVVTCRTLGQIPFPLAAAENRPVALWLDTLSMPVMSSALHTLSLSATEATDTANLISHTRQHTADSKVRGRTFGAWCYLFL</sequence>